<accession>A0AAV7E6H6</accession>
<dbReference type="PANTHER" id="PTHR13430:SF15">
    <property type="entry name" value="AUTOPHAGY-RELATED PROTEIN 13B"/>
    <property type="match status" value="1"/>
</dbReference>
<reference evidence="4 5" key="1">
    <citation type="submission" date="2021-07" db="EMBL/GenBank/DDBJ databases">
        <title>The Aristolochia fimbriata genome: insights into angiosperm evolution, floral development and chemical biosynthesis.</title>
        <authorList>
            <person name="Jiao Y."/>
        </authorList>
    </citation>
    <scope>NUCLEOTIDE SEQUENCE [LARGE SCALE GENOMIC DNA]</scope>
    <source>
        <strain evidence="4">IBCAS-2021</strain>
        <tissue evidence="4">Leaf</tissue>
    </source>
</reference>
<name>A0AAV7E6H6_ARIFI</name>
<evidence type="ECO:0000313" key="4">
    <source>
        <dbReference type="EMBL" id="KAG9444364.1"/>
    </source>
</evidence>
<comment type="caution">
    <text evidence="4">The sequence shown here is derived from an EMBL/GenBank/DDBJ whole genome shotgun (WGS) entry which is preliminary data.</text>
</comment>
<feature type="compositionally biased region" description="Pro residues" evidence="2">
    <location>
        <begin position="412"/>
        <end position="422"/>
    </location>
</feature>
<proteinExistence type="predicted"/>
<dbReference type="GO" id="GO:1990316">
    <property type="term" value="C:Atg1/ULK1 kinase complex"/>
    <property type="evidence" value="ECO:0007669"/>
    <property type="project" value="InterPro"/>
</dbReference>
<dbReference type="InterPro" id="IPR018731">
    <property type="entry name" value="Atg13_N"/>
</dbReference>
<feature type="region of interest" description="Disordered" evidence="2">
    <location>
        <begin position="451"/>
        <end position="507"/>
    </location>
</feature>
<dbReference type="PANTHER" id="PTHR13430">
    <property type="match status" value="1"/>
</dbReference>
<sequence>MSSSRSHFLSEPPKIEQIITEFFAKSLQIILESRSSSVSSHNFSGEQTPSSQSSSSSSSSVRPRDKWFNLALRESPAALENLDIWRQSNLEPLIVDVILVERSSSSPLHPHSPAPRRNPFQNLSMRDNVHDHWSPGQDEFLSETKSENIIERWVLQYENRKGSANIRDTSYGSKKASGASCQSTEVLASYSKTYKKSIILLRSLYVTVRLLPAYNLFRDLRSSGQIHPFSLSYKVSSFVEPFNRREEAEMQQFNFVPVDTCCGRLCLSVAYRPTISDVKSEPSTPMSPRIISDYVGSPTTDRLRRFPSLSSAGLMSRSPGSSPSLPFARRHSWSNDLHSAAPSFSPSPSTYSDSQTLPSNLNSNNRPPHLLNVDVFPTVDSPHHPPETPSPSNVSLTHKKNTSFDEYWSSPPFSPSPSPSPPANISGNHLSNALLRSESAPVSIPLGRLGRGLPPYASPKGTKPRSSSQADNVSTQVSQAPLCRHSSAESKYGKRQDLMPPKEFQPGVIQKGKDEKTFGGGGISCSSSLQISCSRSSSRLPFEDEFDDSDFACPFAVYYDDDLMGLVNRTQSLDSKGRIGEGLGSGTMLRVRKSQDAAVGALVSMLKSAPPLRQDCSNSANLEEASKPESDQLHFTGASNGTGYGVTVSGLVMSKTTADALEELKGYREMKADLLKHGALKPCD</sequence>
<feature type="compositionally biased region" description="Low complexity" evidence="2">
    <location>
        <begin position="38"/>
        <end position="60"/>
    </location>
</feature>
<dbReference type="Proteomes" id="UP000825729">
    <property type="component" value="Unassembled WGS sequence"/>
</dbReference>
<feature type="region of interest" description="Disordered" evidence="2">
    <location>
        <begin position="277"/>
        <end position="296"/>
    </location>
</feature>
<keyword evidence="5" id="KW-1185">Reference proteome</keyword>
<dbReference type="AlphaFoldDB" id="A0AAV7E6H6"/>
<dbReference type="InterPro" id="IPR040182">
    <property type="entry name" value="ATG13"/>
</dbReference>
<evidence type="ECO:0000256" key="1">
    <source>
        <dbReference type="ARBA" id="ARBA00023006"/>
    </source>
</evidence>
<evidence type="ECO:0000259" key="3">
    <source>
        <dbReference type="Pfam" id="PF10033"/>
    </source>
</evidence>
<dbReference type="EMBL" id="JAINDJ010000006">
    <property type="protein sequence ID" value="KAG9444364.1"/>
    <property type="molecule type" value="Genomic_DNA"/>
</dbReference>
<keyword evidence="1" id="KW-0072">Autophagy</keyword>
<dbReference type="Gene3D" id="3.30.900.10">
    <property type="entry name" value="HORMA domain"/>
    <property type="match status" value="1"/>
</dbReference>
<dbReference type="GO" id="GO:0034727">
    <property type="term" value="P:piecemeal microautophagy of the nucleus"/>
    <property type="evidence" value="ECO:0007669"/>
    <property type="project" value="TreeGrafter"/>
</dbReference>
<dbReference type="InterPro" id="IPR036570">
    <property type="entry name" value="HORMA_dom_sf"/>
</dbReference>
<feature type="domain" description="Autophagy-related protein 13 N-terminal" evidence="3">
    <location>
        <begin position="19"/>
        <end position="274"/>
    </location>
</feature>
<dbReference type="GO" id="GO:0000423">
    <property type="term" value="P:mitophagy"/>
    <property type="evidence" value="ECO:0007669"/>
    <property type="project" value="TreeGrafter"/>
</dbReference>
<feature type="compositionally biased region" description="Basic and acidic residues" evidence="2">
    <location>
        <begin position="486"/>
        <end position="497"/>
    </location>
</feature>
<evidence type="ECO:0000313" key="5">
    <source>
        <dbReference type="Proteomes" id="UP000825729"/>
    </source>
</evidence>
<feature type="region of interest" description="Disordered" evidence="2">
    <location>
        <begin position="338"/>
        <end position="429"/>
    </location>
</feature>
<feature type="region of interest" description="Disordered" evidence="2">
    <location>
        <begin position="105"/>
        <end position="128"/>
    </location>
</feature>
<feature type="compositionally biased region" description="Low complexity" evidence="2">
    <location>
        <begin position="339"/>
        <end position="372"/>
    </location>
</feature>
<dbReference type="GO" id="GO:0034497">
    <property type="term" value="P:protein localization to phagophore assembly site"/>
    <property type="evidence" value="ECO:0007669"/>
    <property type="project" value="TreeGrafter"/>
</dbReference>
<dbReference type="Pfam" id="PF10033">
    <property type="entry name" value="ATG13"/>
    <property type="match status" value="1"/>
</dbReference>
<feature type="region of interest" description="Disordered" evidence="2">
    <location>
        <begin position="38"/>
        <end position="62"/>
    </location>
</feature>
<evidence type="ECO:0000256" key="2">
    <source>
        <dbReference type="SAM" id="MobiDB-lite"/>
    </source>
</evidence>
<dbReference type="GO" id="GO:0005829">
    <property type="term" value="C:cytosol"/>
    <property type="evidence" value="ECO:0007669"/>
    <property type="project" value="TreeGrafter"/>
</dbReference>
<protein>
    <recommendedName>
        <fullName evidence="3">Autophagy-related protein 13 N-terminal domain-containing protein</fullName>
    </recommendedName>
</protein>
<feature type="compositionally biased region" description="Polar residues" evidence="2">
    <location>
        <begin position="464"/>
        <end position="479"/>
    </location>
</feature>
<organism evidence="4 5">
    <name type="scientific">Aristolochia fimbriata</name>
    <name type="common">White veined hardy Dutchman's pipe vine</name>
    <dbReference type="NCBI Taxonomy" id="158543"/>
    <lineage>
        <taxon>Eukaryota</taxon>
        <taxon>Viridiplantae</taxon>
        <taxon>Streptophyta</taxon>
        <taxon>Embryophyta</taxon>
        <taxon>Tracheophyta</taxon>
        <taxon>Spermatophyta</taxon>
        <taxon>Magnoliopsida</taxon>
        <taxon>Magnoliidae</taxon>
        <taxon>Piperales</taxon>
        <taxon>Aristolochiaceae</taxon>
        <taxon>Aristolochia</taxon>
    </lineage>
</organism>
<gene>
    <name evidence="4" type="ORF">H6P81_015704</name>
</gene>
<dbReference type="GO" id="GO:0000407">
    <property type="term" value="C:phagophore assembly site"/>
    <property type="evidence" value="ECO:0007669"/>
    <property type="project" value="TreeGrafter"/>
</dbReference>